<keyword evidence="3" id="KW-0472">Membrane</keyword>
<dbReference type="RefSeq" id="WP_252083101.1">
    <property type="nucleotide sequence ID" value="NZ_CP092418.1"/>
</dbReference>
<evidence type="ECO:0000259" key="5">
    <source>
        <dbReference type="Pfam" id="PF06276"/>
    </source>
</evidence>
<feature type="domain" description="Aerobactin siderophore biosynthesis IucA/IucC N-terminal" evidence="4">
    <location>
        <begin position="174"/>
        <end position="404"/>
    </location>
</feature>
<proteinExistence type="inferred from homology"/>
<feature type="domain" description="Aerobactin siderophore biosynthesis IucA/IucC-like C-terminal" evidence="5">
    <location>
        <begin position="435"/>
        <end position="584"/>
    </location>
</feature>
<evidence type="ECO:0000313" key="6">
    <source>
        <dbReference type="EMBL" id="USD20693.1"/>
    </source>
</evidence>
<feature type="region of interest" description="Disordered" evidence="2">
    <location>
        <begin position="1"/>
        <end position="21"/>
    </location>
</feature>
<dbReference type="InterPro" id="IPR022770">
    <property type="entry name" value="IucA/IucC-like_C"/>
</dbReference>
<sequence>MNNPQSDAASTGGVDGDAFAQNPVMTAGDTEVNMAAERMSANCFFNALLRETDSGIWHERAGEQLPQGISVPAVHIPLPASGAELWLSVSYRSECGRHQFTLPMILRNAEGTSKTIGFADAAQQVAQEPVFFPGATAESRAQFTRRVSASVKNMAQALDARHADTEKLFTQPLTFVESEQALLCGHSIHPTPKSRDPFTDKDAECYAPEFGNSFALMWLGVDPQYLLGASGAEISEAQFADLVRATDGAPVAPEGFIAIPAHPWQWRQLGQDPRVAELLESGKILELGEGREPWRATSSLRAIYSAQSPYMLKFSLSLRLTNSVRTLQPKEMVRGLEVLKVRDTPLGQEFASRYPRFQVLAEPAYLMLADSRGEQIIESLVMFRENPFLETAAKNTCLLATLTQDHPNGAPCRAAQLVQRLAGEENISIEAASKRWFKAFLDAVIEPLLIAQADFGILFGAHQQNLILSFEGDLPVAGFFRDCQGSGYSRLGEELLKPYLPNLAQDSENVIDEEMANRLFVYYLIVNSCFGLICALSAAGLISEQELLRQLRERLQLLYEGQRRDFSCLAYLLNADEIWAKGNFQCAVIGMNETTTEDPLSIYHTMANPLRTVVDAEVAEA</sequence>
<accession>A0ABY4VBY4</accession>
<dbReference type="Gene3D" id="1.10.510.40">
    <property type="match status" value="1"/>
</dbReference>
<dbReference type="EMBL" id="CP092418">
    <property type="protein sequence ID" value="USD20693.1"/>
    <property type="molecule type" value="Genomic_DNA"/>
</dbReference>
<name>A0ABY4VBY4_9GAMM</name>
<dbReference type="PANTHER" id="PTHR34384">
    <property type="entry name" value="L-2,3-DIAMINOPROPANOATE--CITRATE LIGASE"/>
    <property type="match status" value="1"/>
</dbReference>
<dbReference type="InterPro" id="IPR007310">
    <property type="entry name" value="Aerobactin_biosyn_IucA/IucC_N"/>
</dbReference>
<dbReference type="InterPro" id="IPR037455">
    <property type="entry name" value="LucA/IucC-like"/>
</dbReference>
<feature type="transmembrane region" description="Helical" evidence="3">
    <location>
        <begin position="520"/>
        <end position="542"/>
    </location>
</feature>
<evidence type="ECO:0000256" key="1">
    <source>
        <dbReference type="ARBA" id="ARBA00007832"/>
    </source>
</evidence>
<dbReference type="Pfam" id="PF06276">
    <property type="entry name" value="FhuF"/>
    <property type="match status" value="1"/>
</dbReference>
<organism evidence="6 7">
    <name type="scientific">Microbulbifer variabilis</name>
    <dbReference type="NCBI Taxonomy" id="266805"/>
    <lineage>
        <taxon>Bacteria</taxon>
        <taxon>Pseudomonadati</taxon>
        <taxon>Pseudomonadota</taxon>
        <taxon>Gammaproteobacteria</taxon>
        <taxon>Cellvibrionales</taxon>
        <taxon>Microbulbiferaceae</taxon>
        <taxon>Microbulbifer</taxon>
    </lineage>
</organism>
<comment type="similarity">
    <text evidence="1">Belongs to the IucA/IucC family.</text>
</comment>
<reference evidence="6" key="1">
    <citation type="submission" date="2022-02" db="EMBL/GenBank/DDBJ databases">
        <title>Coral-associated bacteria.</title>
        <authorList>
            <person name="Tang K."/>
            <person name="Wang X."/>
        </authorList>
    </citation>
    <scope>NUCLEOTIDE SEQUENCE</scope>
    <source>
        <strain evidence="6">SCSIO 43006</strain>
    </source>
</reference>
<dbReference type="Proteomes" id="UP001055658">
    <property type="component" value="Chromosome"/>
</dbReference>
<keyword evidence="3" id="KW-1133">Transmembrane helix</keyword>
<evidence type="ECO:0000313" key="7">
    <source>
        <dbReference type="Proteomes" id="UP001055658"/>
    </source>
</evidence>
<evidence type="ECO:0000256" key="3">
    <source>
        <dbReference type="SAM" id="Phobius"/>
    </source>
</evidence>
<keyword evidence="3" id="KW-0812">Transmembrane</keyword>
<dbReference type="PANTHER" id="PTHR34384:SF5">
    <property type="entry name" value="L-2,3-DIAMINOPROPANOATE--CITRATE LIGASE"/>
    <property type="match status" value="1"/>
</dbReference>
<evidence type="ECO:0000256" key="2">
    <source>
        <dbReference type="SAM" id="MobiDB-lite"/>
    </source>
</evidence>
<evidence type="ECO:0000259" key="4">
    <source>
        <dbReference type="Pfam" id="PF04183"/>
    </source>
</evidence>
<gene>
    <name evidence="6" type="ORF">MJO52_16680</name>
</gene>
<protein>
    <recommendedName>
        <fullName evidence="8">N(2)-citryl-N(6)-acetyl-N(6)-hydroxylysine synthase</fullName>
    </recommendedName>
</protein>
<keyword evidence="7" id="KW-1185">Reference proteome</keyword>
<dbReference type="Pfam" id="PF04183">
    <property type="entry name" value="IucA_IucC"/>
    <property type="match status" value="1"/>
</dbReference>
<evidence type="ECO:0008006" key="8">
    <source>
        <dbReference type="Google" id="ProtNLM"/>
    </source>
</evidence>